<reference evidence="2" key="1">
    <citation type="submission" date="2021-07" db="EMBL/GenBank/DDBJ databases">
        <authorList>
            <person name="Branca A.L. A."/>
        </authorList>
    </citation>
    <scope>NUCLEOTIDE SEQUENCE</scope>
</reference>
<dbReference type="PROSITE" id="PS51273">
    <property type="entry name" value="GATASE_TYPE_1"/>
    <property type="match status" value="1"/>
</dbReference>
<dbReference type="InterPro" id="IPR017926">
    <property type="entry name" value="GATASE"/>
</dbReference>
<protein>
    <recommendedName>
        <fullName evidence="1">Glutamine amidotransferase domain-containing protein</fullName>
    </recommendedName>
</protein>
<dbReference type="GO" id="GO:0005829">
    <property type="term" value="C:cytosol"/>
    <property type="evidence" value="ECO:0007669"/>
    <property type="project" value="TreeGrafter"/>
</dbReference>
<evidence type="ECO:0000259" key="1">
    <source>
        <dbReference type="Pfam" id="PF00117"/>
    </source>
</evidence>
<dbReference type="Gene3D" id="3.40.50.880">
    <property type="match status" value="1"/>
</dbReference>
<dbReference type="OrthoDB" id="1068471at2759"/>
<evidence type="ECO:0000313" key="2">
    <source>
        <dbReference type="EMBL" id="CAG7984359.1"/>
    </source>
</evidence>
<name>A0A9W4HE39_PENNA</name>
<dbReference type="PANTHER" id="PTHR42695:SF5">
    <property type="entry name" value="GLUTAMINE AMIDOTRANSFERASE YLR126C-RELATED"/>
    <property type="match status" value="1"/>
</dbReference>
<dbReference type="InterPro" id="IPR044992">
    <property type="entry name" value="ChyE-like"/>
</dbReference>
<sequence>MQDLYLLHHSINCRGMKKSIDVSKVDASGIAGFVSGVRSRDPIRDRNIIVWALPGRATLFDCYIFLSHIYYVVCSVASSCIMHSPLRIAVLECDTPIDKINRRYNGYGGVFRIFLKASVNALNQPERLDPETGMEITAWDIVNDDKYPNLEDVDAVLLTGSSTYQLGDPKHSKAYTNHNGPKPEHNSFEDTPWINRLVEFTQQVLAQDRVRLLGICFGHQIVGRALGSKVGRSDQGWEIAVCDMDMTDEGKEFFGRDKIRIQQMHRDIVFEYPPNVIPLGSSPRCVVQGMYAPRRFVTVQGHPEFTGDIATETIQKRAEAGVFKEDQAQDALSRANLEHDGVAIGVAFLKFLLEE</sequence>
<dbReference type="SUPFAM" id="SSF52317">
    <property type="entry name" value="Class I glutamine amidotransferase-like"/>
    <property type="match status" value="1"/>
</dbReference>
<dbReference type="AlphaFoldDB" id="A0A9W4HE39"/>
<proteinExistence type="predicted"/>
<dbReference type="EMBL" id="CAJVNV010000038">
    <property type="protein sequence ID" value="CAG7984359.1"/>
    <property type="molecule type" value="Genomic_DNA"/>
</dbReference>
<dbReference type="GO" id="GO:0005634">
    <property type="term" value="C:nucleus"/>
    <property type="evidence" value="ECO:0007669"/>
    <property type="project" value="TreeGrafter"/>
</dbReference>
<organism evidence="2 3">
    <name type="scientific">Penicillium nalgiovense</name>
    <dbReference type="NCBI Taxonomy" id="60175"/>
    <lineage>
        <taxon>Eukaryota</taxon>
        <taxon>Fungi</taxon>
        <taxon>Dikarya</taxon>
        <taxon>Ascomycota</taxon>
        <taxon>Pezizomycotina</taxon>
        <taxon>Eurotiomycetes</taxon>
        <taxon>Eurotiomycetidae</taxon>
        <taxon>Eurotiales</taxon>
        <taxon>Aspergillaceae</taxon>
        <taxon>Penicillium</taxon>
    </lineage>
</organism>
<gene>
    <name evidence="2" type="ORF">PNAL_LOCUS1407</name>
</gene>
<comment type="caution">
    <text evidence="2">The sequence shown here is derived from an EMBL/GenBank/DDBJ whole genome shotgun (WGS) entry which is preliminary data.</text>
</comment>
<dbReference type="InterPro" id="IPR029062">
    <property type="entry name" value="Class_I_gatase-like"/>
</dbReference>
<accession>A0A9W4HE39</accession>
<dbReference type="Proteomes" id="UP001153461">
    <property type="component" value="Unassembled WGS sequence"/>
</dbReference>
<dbReference type="CDD" id="cd01741">
    <property type="entry name" value="GATase1_1"/>
    <property type="match status" value="1"/>
</dbReference>
<evidence type="ECO:0000313" key="3">
    <source>
        <dbReference type="Proteomes" id="UP001153461"/>
    </source>
</evidence>
<dbReference type="Pfam" id="PF00117">
    <property type="entry name" value="GATase"/>
    <property type="match status" value="1"/>
</dbReference>
<dbReference type="PANTHER" id="PTHR42695">
    <property type="entry name" value="GLUTAMINE AMIDOTRANSFERASE YLR126C-RELATED"/>
    <property type="match status" value="1"/>
</dbReference>
<feature type="domain" description="Glutamine amidotransferase" evidence="1">
    <location>
        <begin position="196"/>
        <end position="308"/>
    </location>
</feature>